<dbReference type="Proteomes" id="UP001214603">
    <property type="component" value="Chromosome 4"/>
</dbReference>
<dbReference type="InterPro" id="IPR000727">
    <property type="entry name" value="T_SNARE_dom"/>
</dbReference>
<dbReference type="PROSITE" id="PS50192">
    <property type="entry name" value="T_SNARE"/>
    <property type="match status" value="1"/>
</dbReference>
<protein>
    <submittedName>
        <fullName evidence="4">Protein transport protein S9 plasma membrane t-SNARE</fullName>
    </submittedName>
</protein>
<organism evidence="4 5">
    <name type="scientific">Malassezia obtusa</name>
    <dbReference type="NCBI Taxonomy" id="76774"/>
    <lineage>
        <taxon>Eukaryota</taxon>
        <taxon>Fungi</taxon>
        <taxon>Dikarya</taxon>
        <taxon>Basidiomycota</taxon>
        <taxon>Ustilaginomycotina</taxon>
        <taxon>Malasseziomycetes</taxon>
        <taxon>Malasseziales</taxon>
        <taxon>Malasseziaceae</taxon>
        <taxon>Malassezia</taxon>
    </lineage>
</organism>
<evidence type="ECO:0000313" key="4">
    <source>
        <dbReference type="EMBL" id="WFD03604.1"/>
    </source>
</evidence>
<dbReference type="GO" id="GO:0005886">
    <property type="term" value="C:plasma membrane"/>
    <property type="evidence" value="ECO:0007669"/>
    <property type="project" value="TreeGrafter"/>
</dbReference>
<dbReference type="CDD" id="cd15857">
    <property type="entry name" value="SNARE_SEC9C"/>
    <property type="match status" value="1"/>
</dbReference>
<dbReference type="SMART" id="SM00397">
    <property type="entry name" value="t_SNARE"/>
    <property type="match status" value="1"/>
</dbReference>
<reference evidence="4" key="1">
    <citation type="submission" date="2023-03" db="EMBL/GenBank/DDBJ databases">
        <title>Mating type loci evolution in Malassezia.</title>
        <authorList>
            <person name="Coelho M.A."/>
        </authorList>
    </citation>
    <scope>NUCLEOTIDE SEQUENCE</scope>
    <source>
        <strain evidence="4">CBS 7876</strain>
    </source>
</reference>
<dbReference type="GO" id="GO:0019905">
    <property type="term" value="F:syntaxin binding"/>
    <property type="evidence" value="ECO:0007669"/>
    <property type="project" value="TreeGrafter"/>
</dbReference>
<name>A0AAF0ITW3_9BASI</name>
<sequence>MPLLNKSIFRPKIIRNKRAKRQAQEERAVQRHIDERMERELTREEVLSSQRRVEDAVQKTGPFGRLRGKLQNNTTAEPVDPKAQRARYQFEATQSDDELEDELDANLDEISALSASMNVLSKAMGQEVNAQNKRLERVSDKTSALDTRIYAGTQRLANLK</sequence>
<evidence type="ECO:0000256" key="1">
    <source>
        <dbReference type="ARBA" id="ARBA00009480"/>
    </source>
</evidence>
<dbReference type="GO" id="GO:0006906">
    <property type="term" value="P:vesicle fusion"/>
    <property type="evidence" value="ECO:0007669"/>
    <property type="project" value="TreeGrafter"/>
</dbReference>
<feature type="domain" description="T-SNARE coiled-coil homology" evidence="3">
    <location>
        <begin position="97"/>
        <end position="159"/>
    </location>
</feature>
<feature type="region of interest" description="Disordered" evidence="2">
    <location>
        <begin position="52"/>
        <end position="82"/>
    </location>
</feature>
<comment type="similarity">
    <text evidence="1">Belongs to the SNAP-25 family.</text>
</comment>
<dbReference type="SUPFAM" id="SSF58038">
    <property type="entry name" value="SNARE fusion complex"/>
    <property type="match status" value="1"/>
</dbReference>
<dbReference type="GO" id="GO:0031201">
    <property type="term" value="C:SNARE complex"/>
    <property type="evidence" value="ECO:0007669"/>
    <property type="project" value="TreeGrafter"/>
</dbReference>
<keyword evidence="5" id="KW-1185">Reference proteome</keyword>
<evidence type="ECO:0000313" key="5">
    <source>
        <dbReference type="Proteomes" id="UP001214603"/>
    </source>
</evidence>
<evidence type="ECO:0000259" key="3">
    <source>
        <dbReference type="PROSITE" id="PS50192"/>
    </source>
</evidence>
<dbReference type="AlphaFoldDB" id="A0AAF0ITW3"/>
<accession>A0AAF0ITW3</accession>
<dbReference type="EMBL" id="CP119937">
    <property type="protein sequence ID" value="WFD03604.1"/>
    <property type="molecule type" value="Genomic_DNA"/>
</dbReference>
<proteinExistence type="inferred from homology"/>
<dbReference type="GO" id="GO:0006887">
    <property type="term" value="P:exocytosis"/>
    <property type="evidence" value="ECO:0007669"/>
    <property type="project" value="TreeGrafter"/>
</dbReference>
<evidence type="ECO:0000256" key="2">
    <source>
        <dbReference type="SAM" id="MobiDB-lite"/>
    </source>
</evidence>
<dbReference type="PANTHER" id="PTHR19305:SF9">
    <property type="entry name" value="SYNAPTOSOMAL-ASSOCIATED PROTEIN 29"/>
    <property type="match status" value="1"/>
</dbReference>
<dbReference type="GO" id="GO:0005484">
    <property type="term" value="F:SNAP receptor activity"/>
    <property type="evidence" value="ECO:0007669"/>
    <property type="project" value="TreeGrafter"/>
</dbReference>
<gene>
    <name evidence="4" type="primary">SEC9</name>
    <name evidence="4" type="ORF">MOBT1_002297</name>
</gene>
<dbReference type="Gene3D" id="1.20.5.110">
    <property type="match status" value="1"/>
</dbReference>
<dbReference type="PANTHER" id="PTHR19305">
    <property type="entry name" value="SYNAPTOSOMAL ASSOCIATED PROTEIN"/>
    <property type="match status" value="1"/>
</dbReference>